<comment type="caution">
    <text evidence="1">The sequence shown here is derived from an EMBL/GenBank/DDBJ whole genome shotgun (WGS) entry which is preliminary data.</text>
</comment>
<keyword evidence="2" id="KW-1185">Reference proteome</keyword>
<organism evidence="1 2">
    <name type="scientific">Mycena metata</name>
    <dbReference type="NCBI Taxonomy" id="1033252"/>
    <lineage>
        <taxon>Eukaryota</taxon>
        <taxon>Fungi</taxon>
        <taxon>Dikarya</taxon>
        <taxon>Basidiomycota</taxon>
        <taxon>Agaricomycotina</taxon>
        <taxon>Agaricomycetes</taxon>
        <taxon>Agaricomycetidae</taxon>
        <taxon>Agaricales</taxon>
        <taxon>Marasmiineae</taxon>
        <taxon>Mycenaceae</taxon>
        <taxon>Mycena</taxon>
    </lineage>
</organism>
<name>A0AAD7JQ83_9AGAR</name>
<dbReference type="Proteomes" id="UP001215598">
    <property type="component" value="Unassembled WGS sequence"/>
</dbReference>
<sequence>MITKDLASLAEDASAIALALSGFPASGTDPPLAAELADVALADKRMRATHLTVAPRLRYSASPHPKQVPRLPPPYLLRVFCNEQPLGLPGILYESMVDQLACASLGHYFPPTHQFLLRPQHTFWMVVPEDVDARQASWSTAANDGEGSSREVLPIATEVFAAGESLATDGTDLSFPVLPVDTEPYEPDPAFLIDAPEASLTSPRRTFTIPKPRVEGLSRLTHAELEAHGHLVDTTPAGLRKPDISVVCQGIPSLSNPKLVEQCIGLPPDAGAPVVEVPAAIGESKLKDQNAAVRQLIRFNELLAEFGSSLPASFSTQRWSLYSKRSAFCCDCLASQVIVSRLAHVSAVLGLAPPRFYWFSAGRTLLSGISGLAAGPFQSDSWGTKGCGGCIRWANTVKTRIERHVDILYMRECAALTISRQCSMVAIEWRSKVSLPDDPPRPAKFPFGVVGVGSPKRAMGDRLSVLPPLLEPATPNSLSRHLDSFANFRQRVRGLGSIHETLSLGEGEPRPRSSLQDLSELHFSSSLRMEIRMEISTDDSTIRAAGRAHLINLLFQIHPGVNRVGKDFVETSSHIMGDLIEQNSAKKDE</sequence>
<reference evidence="1" key="1">
    <citation type="submission" date="2023-03" db="EMBL/GenBank/DDBJ databases">
        <title>Massive genome expansion in bonnet fungi (Mycena s.s.) driven by repeated elements and novel gene families across ecological guilds.</title>
        <authorList>
            <consortium name="Lawrence Berkeley National Laboratory"/>
            <person name="Harder C.B."/>
            <person name="Miyauchi S."/>
            <person name="Viragh M."/>
            <person name="Kuo A."/>
            <person name="Thoen E."/>
            <person name="Andreopoulos B."/>
            <person name="Lu D."/>
            <person name="Skrede I."/>
            <person name="Drula E."/>
            <person name="Henrissat B."/>
            <person name="Morin E."/>
            <person name="Kohler A."/>
            <person name="Barry K."/>
            <person name="LaButti K."/>
            <person name="Morin E."/>
            <person name="Salamov A."/>
            <person name="Lipzen A."/>
            <person name="Mereny Z."/>
            <person name="Hegedus B."/>
            <person name="Baldrian P."/>
            <person name="Stursova M."/>
            <person name="Weitz H."/>
            <person name="Taylor A."/>
            <person name="Grigoriev I.V."/>
            <person name="Nagy L.G."/>
            <person name="Martin F."/>
            <person name="Kauserud H."/>
        </authorList>
    </citation>
    <scope>NUCLEOTIDE SEQUENCE</scope>
    <source>
        <strain evidence="1">CBHHK182m</strain>
    </source>
</reference>
<accession>A0AAD7JQ83</accession>
<evidence type="ECO:0000313" key="1">
    <source>
        <dbReference type="EMBL" id="KAJ7769503.1"/>
    </source>
</evidence>
<protein>
    <submittedName>
        <fullName evidence="1">Uncharacterized protein</fullName>
    </submittedName>
</protein>
<proteinExistence type="predicted"/>
<dbReference type="AlphaFoldDB" id="A0AAD7JQ83"/>
<gene>
    <name evidence="1" type="ORF">B0H16DRAFT_1452684</name>
</gene>
<dbReference type="EMBL" id="JARKIB010000018">
    <property type="protein sequence ID" value="KAJ7769503.1"/>
    <property type="molecule type" value="Genomic_DNA"/>
</dbReference>
<evidence type="ECO:0000313" key="2">
    <source>
        <dbReference type="Proteomes" id="UP001215598"/>
    </source>
</evidence>